<dbReference type="NCBIfam" id="TIGR01494">
    <property type="entry name" value="ATPase_P-type"/>
    <property type="match status" value="2"/>
</dbReference>
<dbReference type="InterPro" id="IPR023299">
    <property type="entry name" value="ATPase_P-typ_cyto_dom_N"/>
</dbReference>
<evidence type="ECO:0000259" key="14">
    <source>
        <dbReference type="SMART" id="SM00831"/>
    </source>
</evidence>
<dbReference type="Pfam" id="PF13246">
    <property type="entry name" value="Cation_ATPase"/>
    <property type="match status" value="1"/>
</dbReference>
<protein>
    <submittedName>
        <fullName evidence="15">Cation-transporting ATPase F</fullName>
    </submittedName>
</protein>
<gene>
    <name evidence="15" type="ORF">SAMN05444320_104585</name>
</gene>
<feature type="transmembrane region" description="Helical" evidence="13">
    <location>
        <begin position="707"/>
        <end position="732"/>
    </location>
</feature>
<evidence type="ECO:0000256" key="4">
    <source>
        <dbReference type="ARBA" id="ARBA00022692"/>
    </source>
</evidence>
<keyword evidence="10 13" id="KW-0472">Membrane</keyword>
<dbReference type="GO" id="GO:1902600">
    <property type="term" value="P:proton transmembrane transport"/>
    <property type="evidence" value="ECO:0007669"/>
    <property type="project" value="TreeGrafter"/>
</dbReference>
<dbReference type="InterPro" id="IPR023298">
    <property type="entry name" value="ATPase_P-typ_TM_dom_sf"/>
</dbReference>
<evidence type="ECO:0000256" key="13">
    <source>
        <dbReference type="SAM" id="Phobius"/>
    </source>
</evidence>
<feature type="transmembrane region" description="Helical" evidence="13">
    <location>
        <begin position="784"/>
        <end position="804"/>
    </location>
</feature>
<dbReference type="FunFam" id="3.40.50.1000:FF:000028">
    <property type="entry name" value="Calcium-transporting P-type ATPase, putative"/>
    <property type="match status" value="1"/>
</dbReference>
<dbReference type="GO" id="GO:0030007">
    <property type="term" value="P:intracellular potassium ion homeostasis"/>
    <property type="evidence" value="ECO:0007669"/>
    <property type="project" value="TreeGrafter"/>
</dbReference>
<feature type="region of interest" description="Disordered" evidence="12">
    <location>
        <begin position="973"/>
        <end position="1037"/>
    </location>
</feature>
<organism evidence="15 16">
    <name type="scientific">Streptoalloteichus hindustanus</name>
    <dbReference type="NCBI Taxonomy" id="2017"/>
    <lineage>
        <taxon>Bacteria</taxon>
        <taxon>Bacillati</taxon>
        <taxon>Actinomycetota</taxon>
        <taxon>Actinomycetes</taxon>
        <taxon>Pseudonocardiales</taxon>
        <taxon>Pseudonocardiaceae</taxon>
        <taxon>Streptoalloteichus</taxon>
    </lineage>
</organism>
<dbReference type="SUPFAM" id="SSF56784">
    <property type="entry name" value="HAD-like"/>
    <property type="match status" value="1"/>
</dbReference>
<dbReference type="SFLD" id="SFLDF00027">
    <property type="entry name" value="p-type_atpase"/>
    <property type="match status" value="1"/>
</dbReference>
<feature type="transmembrane region" description="Helical" evidence="13">
    <location>
        <begin position="810"/>
        <end position="829"/>
    </location>
</feature>
<dbReference type="SMART" id="SM00831">
    <property type="entry name" value="Cation_ATPase_N"/>
    <property type="match status" value="1"/>
</dbReference>
<comment type="subcellular location">
    <subcellularLocation>
        <location evidence="1">Cell membrane</location>
        <topology evidence="1">Multi-pass membrane protein</topology>
    </subcellularLocation>
</comment>
<dbReference type="InterPro" id="IPR036412">
    <property type="entry name" value="HAD-like_sf"/>
</dbReference>
<keyword evidence="5" id="KW-0547">Nucleotide-binding</keyword>
<dbReference type="Proteomes" id="UP000184501">
    <property type="component" value="Unassembled WGS sequence"/>
</dbReference>
<dbReference type="SUPFAM" id="SSF81653">
    <property type="entry name" value="Calcium ATPase, transduction domain A"/>
    <property type="match status" value="1"/>
</dbReference>
<dbReference type="Gene3D" id="3.40.50.1000">
    <property type="entry name" value="HAD superfamily/HAD-like"/>
    <property type="match status" value="1"/>
</dbReference>
<dbReference type="GO" id="GO:0036376">
    <property type="term" value="P:sodium ion export across plasma membrane"/>
    <property type="evidence" value="ECO:0007669"/>
    <property type="project" value="TreeGrafter"/>
</dbReference>
<dbReference type="SFLD" id="SFLDS00003">
    <property type="entry name" value="Haloacid_Dehalogenase"/>
    <property type="match status" value="1"/>
</dbReference>
<dbReference type="InterPro" id="IPR008250">
    <property type="entry name" value="ATPase_P-typ_transduc_dom_A_sf"/>
</dbReference>
<dbReference type="SUPFAM" id="SSF81660">
    <property type="entry name" value="Metal cation-transporting ATPase, ATP-binding domain N"/>
    <property type="match status" value="1"/>
</dbReference>
<dbReference type="GO" id="GO:1990573">
    <property type="term" value="P:potassium ion import across plasma membrane"/>
    <property type="evidence" value="ECO:0007669"/>
    <property type="project" value="TreeGrafter"/>
</dbReference>
<comment type="similarity">
    <text evidence="2">Belongs to the cation transport ATPase (P-type) (TC 3.A.3) family. Type IIA subfamily.</text>
</comment>
<dbReference type="InterPro" id="IPR023214">
    <property type="entry name" value="HAD_sf"/>
</dbReference>
<evidence type="ECO:0000256" key="8">
    <source>
        <dbReference type="ARBA" id="ARBA00022967"/>
    </source>
</evidence>
<feature type="transmembrane region" description="Helical" evidence="13">
    <location>
        <begin position="880"/>
        <end position="904"/>
    </location>
</feature>
<reference evidence="15 16" key="1">
    <citation type="submission" date="2016-11" db="EMBL/GenBank/DDBJ databases">
        <authorList>
            <person name="Jaros S."/>
            <person name="Januszkiewicz K."/>
            <person name="Wedrychowicz H."/>
        </authorList>
    </citation>
    <scope>NUCLEOTIDE SEQUENCE [LARGE SCALE GENOMIC DNA]</scope>
    <source>
        <strain evidence="15 16">DSM 44523</strain>
    </source>
</reference>
<evidence type="ECO:0000256" key="3">
    <source>
        <dbReference type="ARBA" id="ARBA00022553"/>
    </source>
</evidence>
<evidence type="ECO:0000313" key="16">
    <source>
        <dbReference type="Proteomes" id="UP000184501"/>
    </source>
</evidence>
<feature type="region of interest" description="Disordered" evidence="12">
    <location>
        <begin position="913"/>
        <end position="961"/>
    </location>
</feature>
<dbReference type="Gene3D" id="2.70.150.10">
    <property type="entry name" value="Calcium-transporting ATPase, cytoplasmic transduction domain A"/>
    <property type="match status" value="1"/>
</dbReference>
<feature type="region of interest" description="Disordered" evidence="12">
    <location>
        <begin position="1"/>
        <end position="24"/>
    </location>
</feature>
<dbReference type="PRINTS" id="PR00119">
    <property type="entry name" value="CATATPASE"/>
</dbReference>
<dbReference type="GO" id="GO:0006883">
    <property type="term" value="P:intracellular sodium ion homeostasis"/>
    <property type="evidence" value="ECO:0007669"/>
    <property type="project" value="TreeGrafter"/>
</dbReference>
<evidence type="ECO:0000256" key="12">
    <source>
        <dbReference type="SAM" id="MobiDB-lite"/>
    </source>
</evidence>
<dbReference type="InterPro" id="IPR001757">
    <property type="entry name" value="P_typ_ATPase"/>
</dbReference>
<keyword evidence="3" id="KW-0597">Phosphoprotein</keyword>
<evidence type="ECO:0000256" key="6">
    <source>
        <dbReference type="ARBA" id="ARBA00022840"/>
    </source>
</evidence>
<dbReference type="PROSITE" id="PS00154">
    <property type="entry name" value="ATPASE_E1_E2"/>
    <property type="match status" value="1"/>
</dbReference>
<feature type="compositionally biased region" description="Basic and acidic residues" evidence="12">
    <location>
        <begin position="1028"/>
        <end position="1037"/>
    </location>
</feature>
<evidence type="ECO:0000256" key="10">
    <source>
        <dbReference type="ARBA" id="ARBA00023136"/>
    </source>
</evidence>
<feature type="transmembrane region" description="Helical" evidence="13">
    <location>
        <begin position="259"/>
        <end position="276"/>
    </location>
</feature>
<evidence type="ECO:0000313" key="15">
    <source>
        <dbReference type="EMBL" id="SHF69864.1"/>
    </source>
</evidence>
<proteinExistence type="inferred from homology"/>
<dbReference type="InterPro" id="IPR004014">
    <property type="entry name" value="ATPase_P-typ_cation-transptr_N"/>
</dbReference>
<dbReference type="STRING" id="2017.SAMN05444320_104585"/>
<dbReference type="GO" id="GO:0005886">
    <property type="term" value="C:plasma membrane"/>
    <property type="evidence" value="ECO:0007669"/>
    <property type="project" value="UniProtKB-SubCell"/>
</dbReference>
<keyword evidence="9 13" id="KW-1133">Transmembrane helix</keyword>
<dbReference type="GO" id="GO:0016887">
    <property type="term" value="F:ATP hydrolysis activity"/>
    <property type="evidence" value="ECO:0007669"/>
    <property type="project" value="InterPro"/>
</dbReference>
<dbReference type="FunFam" id="2.70.150.10:FF:000160">
    <property type="entry name" value="Sarcoplasmic/endoplasmic reticulum calcium ATPase 1"/>
    <property type="match status" value="1"/>
</dbReference>
<dbReference type="Pfam" id="PF00689">
    <property type="entry name" value="Cation_ATPase_C"/>
    <property type="match status" value="1"/>
</dbReference>
<evidence type="ECO:0000256" key="5">
    <source>
        <dbReference type="ARBA" id="ARBA00022741"/>
    </source>
</evidence>
<keyword evidence="16" id="KW-1185">Reference proteome</keyword>
<evidence type="ECO:0000256" key="11">
    <source>
        <dbReference type="ARBA" id="ARBA00049360"/>
    </source>
</evidence>
<dbReference type="PANTHER" id="PTHR43294">
    <property type="entry name" value="SODIUM/POTASSIUM-TRANSPORTING ATPASE SUBUNIT ALPHA"/>
    <property type="match status" value="1"/>
</dbReference>
<comment type="catalytic activity">
    <reaction evidence="11">
        <text>ATP + H2O = ADP + phosphate + H(+)</text>
        <dbReference type="Rhea" id="RHEA:13065"/>
        <dbReference type="ChEBI" id="CHEBI:15377"/>
        <dbReference type="ChEBI" id="CHEBI:15378"/>
        <dbReference type="ChEBI" id="CHEBI:30616"/>
        <dbReference type="ChEBI" id="CHEBI:43474"/>
        <dbReference type="ChEBI" id="CHEBI:456216"/>
    </reaction>
</comment>
<dbReference type="SFLD" id="SFLDG00002">
    <property type="entry name" value="C1.7:_P-type_atpase_like"/>
    <property type="match status" value="1"/>
</dbReference>
<dbReference type="InterPro" id="IPR018303">
    <property type="entry name" value="ATPase_P-typ_P_site"/>
</dbReference>
<feature type="compositionally biased region" description="Low complexity" evidence="12">
    <location>
        <begin position="1"/>
        <end position="13"/>
    </location>
</feature>
<dbReference type="EMBL" id="FQVN01000004">
    <property type="protein sequence ID" value="SHF69864.1"/>
    <property type="molecule type" value="Genomic_DNA"/>
</dbReference>
<dbReference type="PANTHER" id="PTHR43294:SF20">
    <property type="entry name" value="P-TYPE ATPASE"/>
    <property type="match status" value="1"/>
</dbReference>
<evidence type="ECO:0000256" key="9">
    <source>
        <dbReference type="ARBA" id="ARBA00022989"/>
    </source>
</evidence>
<keyword evidence="8" id="KW-1278">Translocase</keyword>
<evidence type="ECO:0000256" key="7">
    <source>
        <dbReference type="ARBA" id="ARBA00022842"/>
    </source>
</evidence>
<dbReference type="Gene3D" id="3.40.1110.10">
    <property type="entry name" value="Calcium-transporting ATPase, cytoplasmic domain N"/>
    <property type="match status" value="1"/>
</dbReference>
<feature type="transmembrane region" description="Helical" evidence="13">
    <location>
        <begin position="738"/>
        <end position="756"/>
    </location>
</feature>
<dbReference type="InterPro" id="IPR006068">
    <property type="entry name" value="ATPase_P-typ_cation-transptr_C"/>
</dbReference>
<evidence type="ECO:0000256" key="2">
    <source>
        <dbReference type="ARBA" id="ARBA00005675"/>
    </source>
</evidence>
<keyword evidence="7" id="KW-0460">Magnesium</keyword>
<dbReference type="Pfam" id="PF00122">
    <property type="entry name" value="E1-E2_ATPase"/>
    <property type="match status" value="1"/>
</dbReference>
<dbReference type="Pfam" id="PF00690">
    <property type="entry name" value="Cation_ATPase_N"/>
    <property type="match status" value="1"/>
</dbReference>
<dbReference type="PRINTS" id="PR00120">
    <property type="entry name" value="HATPASE"/>
</dbReference>
<feature type="compositionally biased region" description="Basic and acidic residues" evidence="12">
    <location>
        <begin position="945"/>
        <end position="956"/>
    </location>
</feature>
<dbReference type="RefSeq" id="WP_073483709.1">
    <property type="nucleotide sequence ID" value="NZ_FQVN01000004.1"/>
</dbReference>
<dbReference type="InterPro" id="IPR044492">
    <property type="entry name" value="P_typ_ATPase_HD_dom"/>
</dbReference>
<dbReference type="SUPFAM" id="SSF81665">
    <property type="entry name" value="Calcium ATPase, transmembrane domain M"/>
    <property type="match status" value="1"/>
</dbReference>
<dbReference type="GO" id="GO:0005524">
    <property type="term" value="F:ATP binding"/>
    <property type="evidence" value="ECO:0007669"/>
    <property type="project" value="UniProtKB-KW"/>
</dbReference>
<dbReference type="InterPro" id="IPR050510">
    <property type="entry name" value="Cation_transp_ATPase_P-type"/>
</dbReference>
<dbReference type="GO" id="GO:0005391">
    <property type="term" value="F:P-type sodium:potassium-exchanging transporter activity"/>
    <property type="evidence" value="ECO:0007669"/>
    <property type="project" value="TreeGrafter"/>
</dbReference>
<feature type="transmembrane region" description="Helical" evidence="13">
    <location>
        <begin position="849"/>
        <end position="868"/>
    </location>
</feature>
<sequence length="1037" mass="109339">MWQRTTPATGPAETAPPPHHLTPPELARQLATSPEAGLTEAEAARRRERLGPNALTASDHDGPLRRLGQQFTSPLILVLLASAAITGALGQLVDAAVVLGVVLLNAVIGFLQESRAQRALDALARMARTEAKVLRDGVARRVAAEDLVPGDLVLLDAGDRIPADVRWTRVSAAEVDESALTGESAPVGKDVAPLPVATELPDRTNMGYSGTVVTRGGGRAVVVATGASTELGRIHRLVARASPTQTPLTRKLVGFSRQLTAVIVALAALAVAVGVWRGSPWGEMVTAAVALAVGAIPEGLPAAVTIVLAIGVVRMARRNAVVRHLPAVETLGSTTVICTDKTGTLTTGAMTVTGVLAGGRRYDVDGSGYEPRGEVRTGGRVVSADGEPALRECLLAGVLCNDARLQSTVDGWRHVGDPTEVALLAAAVKAGLDLAAVRSSAPRADVLPFESDRRYMATVHSGRNGLAAGYVKGAVERVLARCDDELGPDGAVGVLDRARVRADADRLAERGLRVLALARFDVPPGFGALTEDTLPRLTLVGLQAMHDPPRPAAGAAVSACRDAGVEVKMITGDHPGTARAVAAELGLHPRSDAEASPVLTGAHLARCADDELAEAVEATTVFARVSPEQKLRLVESLQRRGHVVAMTGDGVNDAPALRRADIGIAMGRDGTEAAKDAADMVLTDDDFATIEAAVEEGRGVFDNLRKFIAWTLPTNIGEGLVILVAVLLGATLPILPAQILWINMTTAVLLGLTLAFEPKEPHVMRRPPRDPDQPLLTADLVRRVLLVSLVLVAGSFAAVEWELAAGADLATARTVAVNVFVAVQVAYLLNCRSLERFAPIRRRGRNPWIAAGVVAMAGLQLLMTYTPAMNHVFHTAPLGAGAWARVLGVAALAFVVVEVDKLVWRGRDLRAGRRTPPAVRTPAARRGDGAPGQVIRAAGVSHPGRAPDGDPHREEAVSPWLPVSPSGRVDLRWRTRSPRRPGVLSRPDRHSEPAERRTFRSLSLVRRRRPKGNPRCSGQTPIGGTDASTHRRLGDDA</sequence>
<feature type="domain" description="Cation-transporting P-type ATPase N-terminal" evidence="14">
    <location>
        <begin position="17"/>
        <end position="91"/>
    </location>
</feature>
<dbReference type="AlphaFoldDB" id="A0A1M5DSL7"/>
<feature type="compositionally biased region" description="Basic and acidic residues" evidence="12">
    <location>
        <begin position="986"/>
        <end position="998"/>
    </location>
</feature>
<keyword evidence="6" id="KW-0067">ATP-binding</keyword>
<dbReference type="Pfam" id="PF08282">
    <property type="entry name" value="Hydrolase_3"/>
    <property type="match status" value="1"/>
</dbReference>
<feature type="transmembrane region" description="Helical" evidence="13">
    <location>
        <begin position="71"/>
        <end position="89"/>
    </location>
</feature>
<dbReference type="Gene3D" id="1.20.1110.10">
    <property type="entry name" value="Calcium-transporting ATPase, transmembrane domain"/>
    <property type="match status" value="1"/>
</dbReference>
<accession>A0A1M5DSL7</accession>
<feature type="transmembrane region" description="Helical" evidence="13">
    <location>
        <begin position="288"/>
        <end position="313"/>
    </location>
</feature>
<name>A0A1M5DSL7_STRHI</name>
<feature type="transmembrane region" description="Helical" evidence="13">
    <location>
        <begin position="95"/>
        <end position="111"/>
    </location>
</feature>
<evidence type="ECO:0000256" key="1">
    <source>
        <dbReference type="ARBA" id="ARBA00004651"/>
    </source>
</evidence>
<dbReference type="InterPro" id="IPR059000">
    <property type="entry name" value="ATPase_P-type_domA"/>
</dbReference>
<keyword evidence="4 13" id="KW-0812">Transmembrane</keyword>